<dbReference type="EMBL" id="CAJGYO010000003">
    <property type="protein sequence ID" value="CAD6217670.1"/>
    <property type="molecule type" value="Genomic_DNA"/>
</dbReference>
<evidence type="ECO:0000313" key="2">
    <source>
        <dbReference type="EMBL" id="CAD6217670.1"/>
    </source>
</evidence>
<keyword evidence="3" id="KW-1185">Reference proteome</keyword>
<protein>
    <submittedName>
        <fullName evidence="2">Uncharacterized protein</fullName>
    </submittedName>
</protein>
<reference evidence="2" key="1">
    <citation type="submission" date="2020-10" db="EMBL/GenBank/DDBJ databases">
        <authorList>
            <person name="Han B."/>
            <person name="Lu T."/>
            <person name="Zhao Q."/>
            <person name="Huang X."/>
            <person name="Zhao Y."/>
        </authorList>
    </citation>
    <scope>NUCLEOTIDE SEQUENCE</scope>
</reference>
<feature type="region of interest" description="Disordered" evidence="1">
    <location>
        <begin position="57"/>
        <end position="102"/>
    </location>
</feature>
<proteinExistence type="predicted"/>
<evidence type="ECO:0000256" key="1">
    <source>
        <dbReference type="SAM" id="MobiDB-lite"/>
    </source>
</evidence>
<dbReference type="Proteomes" id="UP000604825">
    <property type="component" value="Unassembled WGS sequence"/>
</dbReference>
<accession>A0A811N3G3</accession>
<gene>
    <name evidence="2" type="ORF">NCGR_LOCUS11639</name>
</gene>
<name>A0A811N3G3_9POAL</name>
<feature type="compositionally biased region" description="Polar residues" evidence="1">
    <location>
        <begin position="57"/>
        <end position="89"/>
    </location>
</feature>
<comment type="caution">
    <text evidence="2">The sequence shown here is derived from an EMBL/GenBank/DDBJ whole genome shotgun (WGS) entry which is preliminary data.</text>
</comment>
<evidence type="ECO:0000313" key="3">
    <source>
        <dbReference type="Proteomes" id="UP000604825"/>
    </source>
</evidence>
<sequence>MAHVVPKPTGTKRATEPTCCHSKLELCACRVHGISCASPWPISSSERTMVAVPTSFGVHSSATSPQPSTWSLEPNSHSSINSNGTNLDTDQTEEHRVSSVSYKHDTAIEPSFGLYASSLSETINPRVPSGHHYSVADEPASTTSPPPI</sequence>
<feature type="region of interest" description="Disordered" evidence="1">
    <location>
        <begin position="126"/>
        <end position="148"/>
    </location>
</feature>
<feature type="compositionally biased region" description="Basic and acidic residues" evidence="1">
    <location>
        <begin position="92"/>
        <end position="102"/>
    </location>
</feature>
<dbReference type="AlphaFoldDB" id="A0A811N3G3"/>
<organism evidence="2 3">
    <name type="scientific">Miscanthus lutarioriparius</name>
    <dbReference type="NCBI Taxonomy" id="422564"/>
    <lineage>
        <taxon>Eukaryota</taxon>
        <taxon>Viridiplantae</taxon>
        <taxon>Streptophyta</taxon>
        <taxon>Embryophyta</taxon>
        <taxon>Tracheophyta</taxon>
        <taxon>Spermatophyta</taxon>
        <taxon>Magnoliopsida</taxon>
        <taxon>Liliopsida</taxon>
        <taxon>Poales</taxon>
        <taxon>Poaceae</taxon>
        <taxon>PACMAD clade</taxon>
        <taxon>Panicoideae</taxon>
        <taxon>Andropogonodae</taxon>
        <taxon>Andropogoneae</taxon>
        <taxon>Saccharinae</taxon>
        <taxon>Miscanthus</taxon>
    </lineage>
</organism>